<feature type="domain" description="Solute-binding protein family 3/N-terminal" evidence="5">
    <location>
        <begin position="33"/>
        <end position="262"/>
    </location>
</feature>
<dbReference type="CDD" id="cd13692">
    <property type="entry name" value="PBP2_BztA"/>
    <property type="match status" value="1"/>
</dbReference>
<feature type="signal peptide" evidence="4">
    <location>
        <begin position="1"/>
        <end position="22"/>
    </location>
</feature>
<name>A0A060I060_RHIET</name>
<evidence type="ECO:0000313" key="6">
    <source>
        <dbReference type="EMBL" id="AIC27202.1"/>
    </source>
</evidence>
<organism evidence="6 7">
    <name type="scientific">Rhizobium etli bv. mimosae str. IE4771</name>
    <dbReference type="NCBI Taxonomy" id="1432050"/>
    <lineage>
        <taxon>Bacteria</taxon>
        <taxon>Pseudomonadati</taxon>
        <taxon>Pseudomonadota</taxon>
        <taxon>Alphaproteobacteria</taxon>
        <taxon>Hyphomicrobiales</taxon>
        <taxon>Rhizobiaceae</taxon>
        <taxon>Rhizobium/Agrobacterium group</taxon>
        <taxon>Rhizobium</taxon>
    </lineage>
</organism>
<evidence type="ECO:0000256" key="2">
    <source>
        <dbReference type="ARBA" id="ARBA00022448"/>
    </source>
</evidence>
<dbReference type="InterPro" id="IPR001638">
    <property type="entry name" value="Solute-binding_3/MltF_N"/>
</dbReference>
<dbReference type="Pfam" id="PF00497">
    <property type="entry name" value="SBP_bac_3"/>
    <property type="match status" value="1"/>
</dbReference>
<keyword evidence="2" id="KW-0813">Transport</keyword>
<dbReference type="OrthoDB" id="9777941at2"/>
<dbReference type="KEGG" id="rei:IE4771_CH02092"/>
<evidence type="ECO:0000256" key="3">
    <source>
        <dbReference type="ARBA" id="ARBA00022729"/>
    </source>
</evidence>
<keyword evidence="3 4" id="KW-0732">Signal</keyword>
<dbReference type="Proteomes" id="UP000027180">
    <property type="component" value="Chromosome"/>
</dbReference>
<comment type="similarity">
    <text evidence="1">Belongs to the bacterial solute-binding protein 3 family.</text>
</comment>
<dbReference type="InterPro" id="IPR051455">
    <property type="entry name" value="Bact_solute-bind_prot3"/>
</dbReference>
<dbReference type="AlphaFoldDB" id="A0A060I060"/>
<dbReference type="RefSeq" id="WP_038688749.1">
    <property type="nucleotide sequence ID" value="NZ_CP006986.1"/>
</dbReference>
<dbReference type="SMART" id="SM00062">
    <property type="entry name" value="PBPb"/>
    <property type="match status" value="1"/>
</dbReference>
<dbReference type="GO" id="GO:0006865">
    <property type="term" value="P:amino acid transport"/>
    <property type="evidence" value="ECO:0007669"/>
    <property type="project" value="TreeGrafter"/>
</dbReference>
<dbReference type="SUPFAM" id="SSF53850">
    <property type="entry name" value="Periplasmic binding protein-like II"/>
    <property type="match status" value="1"/>
</dbReference>
<evidence type="ECO:0000256" key="1">
    <source>
        <dbReference type="ARBA" id="ARBA00010333"/>
    </source>
</evidence>
<dbReference type="Gene3D" id="3.40.190.10">
    <property type="entry name" value="Periplasmic binding protein-like II"/>
    <property type="match status" value="2"/>
</dbReference>
<feature type="chain" id="PRO_5001586686" evidence="4">
    <location>
        <begin position="23"/>
        <end position="338"/>
    </location>
</feature>
<proteinExistence type="inferred from homology"/>
<dbReference type="PANTHER" id="PTHR30085">
    <property type="entry name" value="AMINO ACID ABC TRANSPORTER PERMEASE"/>
    <property type="match status" value="1"/>
</dbReference>
<evidence type="ECO:0000259" key="5">
    <source>
        <dbReference type="SMART" id="SM00062"/>
    </source>
</evidence>
<dbReference type="EMBL" id="CP006986">
    <property type="protein sequence ID" value="AIC27202.1"/>
    <property type="molecule type" value="Genomic_DNA"/>
</dbReference>
<sequence length="338" mass="35881">MKYKLILGALCAVVASAAAAKASTLEDVKSRGLLNCGVNTGLVGFAAPDATGKWSGFDISICKAVAAAVLGDASKVKYVPTTGQTRLTALASGEIDLLSRNTTWTFSRDVDLKLTFAGTNFYDGQAFMVPKSAGINSAKDLNGATICIQTGTTTELNLAEYAKLNGITYDSVPVESSAEGQQKYIAGACDVYTSDASDLASVRSSFKNPDDHIILPEMISKEPLGPIVRQGDEQWADIVHWTLDALIAAEEFGVTKANVEEMATSSNNPEVKRILGTEGELGKQFGLDTAWAKRAIAVDGNYGEIFEANLGEKTPIALHRGANALWNKGGLLYAQPFR</sequence>
<protein>
    <submittedName>
        <fullName evidence="6">Glutamate/glutamine/aspartate/asparagine ABC transporter substrate-binding protein BztA</fullName>
    </submittedName>
</protein>
<reference evidence="6 7" key="1">
    <citation type="submission" date="2013-12" db="EMBL/GenBank/DDBJ databases">
        <title>Complete genome sequence of Rhizobium etli bv. mimosae IE4771.</title>
        <authorList>
            <person name="Bustos P."/>
            <person name="Santamaria R.I."/>
            <person name="Lozano L."/>
            <person name="Ormeno-Orrillo E."/>
            <person name="Rogel M.A."/>
            <person name="Romero D."/>
            <person name="Cevallos M.A."/>
            <person name="Martinez-Romero E."/>
            <person name="Gonzalez V."/>
        </authorList>
    </citation>
    <scope>NUCLEOTIDE SEQUENCE [LARGE SCALE GENOMIC DNA]</scope>
    <source>
        <strain evidence="6 7">IE4771</strain>
    </source>
</reference>
<gene>
    <name evidence="6" type="primary">bztA</name>
    <name evidence="6" type="ORF">IE4771_CH02092</name>
</gene>
<evidence type="ECO:0000256" key="4">
    <source>
        <dbReference type="SAM" id="SignalP"/>
    </source>
</evidence>
<dbReference type="HOGENOM" id="CLU_019602_3_2_5"/>
<evidence type="ECO:0000313" key="7">
    <source>
        <dbReference type="Proteomes" id="UP000027180"/>
    </source>
</evidence>
<dbReference type="PANTHER" id="PTHR30085:SF7">
    <property type="entry name" value="AMINO-ACID ABC TRANSPORTER-BINDING PROTEIN YHDW-RELATED"/>
    <property type="match status" value="1"/>
</dbReference>
<accession>A0A060I060</accession>